<dbReference type="CDD" id="cd04206">
    <property type="entry name" value="CuRO_1_LCC_like"/>
    <property type="match status" value="1"/>
</dbReference>
<sequence length="469" mass="52020">MENPTKWKTLVPTAAVIVSLILFVFSYSRLQFTATWSSDELSAGAEPAIGSIDLGHGPVVHHPDQESNGFSVRLHSEERIHREPRTEALELNITKGLERPDGVLKQVCLVNRGRGPTIELRSGDELRVTVRNQLAGREGVSIHWHGLKIANQMDGVVGLTQSNLLPGHAHTSVLSIPNEQAGTFRWHSPDPASEADRYGVEDEQVLMVGDWYHQGAAEVLESYEDWKEFKIEPAPDSLLVNGVGLFACTKAMQSRPLDCKESVLPHLTLAGRTRLRIINTGSLTGFSVSTTGYLMTLIQVDGGNSVDPVSSENIGTLYPGERVDLILERRESEVYESAWITIALDRENMQFPNLALTDRQQFPISPDLDHKRRGARQVNTRNLKAPEVSWIDLAAVNGSSNLTGGLDTTADQTVLLYSTIEYLTEDEYRPKGFINHTSWNPSSHSSAPLLSLERKDWPQDAEQVVVRTH</sequence>
<gene>
    <name evidence="8" type="ORF">LECACI_7A008616</name>
</gene>
<evidence type="ECO:0000313" key="9">
    <source>
        <dbReference type="Proteomes" id="UP001296104"/>
    </source>
</evidence>
<evidence type="ECO:0000256" key="4">
    <source>
        <dbReference type="ARBA" id="ARBA00023008"/>
    </source>
</evidence>
<evidence type="ECO:0000256" key="2">
    <source>
        <dbReference type="ARBA" id="ARBA00022723"/>
    </source>
</evidence>
<evidence type="ECO:0000256" key="5">
    <source>
        <dbReference type="SAM" id="Phobius"/>
    </source>
</evidence>
<feature type="domain" description="Plastocyanin-like" evidence="6">
    <location>
        <begin position="203"/>
        <end position="331"/>
    </location>
</feature>
<keyword evidence="3" id="KW-0560">Oxidoreductase</keyword>
<reference evidence="8" key="1">
    <citation type="submission" date="2023-11" db="EMBL/GenBank/DDBJ databases">
        <authorList>
            <person name="Alioto T."/>
            <person name="Alioto T."/>
            <person name="Gomez Garrido J."/>
        </authorList>
    </citation>
    <scope>NUCLEOTIDE SEQUENCE</scope>
</reference>
<dbReference type="InterPro" id="IPR001117">
    <property type="entry name" value="Cu-oxidase_2nd"/>
</dbReference>
<dbReference type="InterPro" id="IPR011707">
    <property type="entry name" value="Cu-oxidase-like_N"/>
</dbReference>
<evidence type="ECO:0000259" key="6">
    <source>
        <dbReference type="Pfam" id="PF00394"/>
    </source>
</evidence>
<comment type="similarity">
    <text evidence="1">Belongs to the multicopper oxidase family.</text>
</comment>
<dbReference type="GO" id="GO:0005507">
    <property type="term" value="F:copper ion binding"/>
    <property type="evidence" value="ECO:0007669"/>
    <property type="project" value="InterPro"/>
</dbReference>
<dbReference type="PANTHER" id="PTHR11709">
    <property type="entry name" value="MULTI-COPPER OXIDASE"/>
    <property type="match status" value="1"/>
</dbReference>
<keyword evidence="4" id="KW-0186">Copper</keyword>
<evidence type="ECO:0000256" key="1">
    <source>
        <dbReference type="ARBA" id="ARBA00010609"/>
    </source>
</evidence>
<evidence type="ECO:0000256" key="3">
    <source>
        <dbReference type="ARBA" id="ARBA00023002"/>
    </source>
</evidence>
<organism evidence="8 9">
    <name type="scientific">Lecanosticta acicola</name>
    <dbReference type="NCBI Taxonomy" id="111012"/>
    <lineage>
        <taxon>Eukaryota</taxon>
        <taxon>Fungi</taxon>
        <taxon>Dikarya</taxon>
        <taxon>Ascomycota</taxon>
        <taxon>Pezizomycotina</taxon>
        <taxon>Dothideomycetes</taxon>
        <taxon>Dothideomycetidae</taxon>
        <taxon>Mycosphaerellales</taxon>
        <taxon>Mycosphaerellaceae</taxon>
        <taxon>Lecanosticta</taxon>
    </lineage>
</organism>
<dbReference type="Pfam" id="PF07732">
    <property type="entry name" value="Cu-oxidase_3"/>
    <property type="match status" value="1"/>
</dbReference>
<keyword evidence="2" id="KW-0479">Metal-binding</keyword>
<dbReference type="EMBL" id="CAVMBE010000086">
    <property type="protein sequence ID" value="CAK4033458.1"/>
    <property type="molecule type" value="Genomic_DNA"/>
</dbReference>
<dbReference type="SUPFAM" id="SSF49503">
    <property type="entry name" value="Cupredoxins"/>
    <property type="match status" value="2"/>
</dbReference>
<keyword evidence="9" id="KW-1185">Reference proteome</keyword>
<keyword evidence="5" id="KW-0472">Membrane</keyword>
<name>A0AAI9EEJ9_9PEZI</name>
<feature type="domain" description="Plastocyanin-like" evidence="7">
    <location>
        <begin position="99"/>
        <end position="192"/>
    </location>
</feature>
<proteinExistence type="inferred from homology"/>
<comment type="caution">
    <text evidence="8">The sequence shown here is derived from an EMBL/GenBank/DDBJ whole genome shotgun (WGS) entry which is preliminary data.</text>
</comment>
<dbReference type="PANTHER" id="PTHR11709:SF394">
    <property type="entry name" value="FI03373P-RELATED"/>
    <property type="match status" value="1"/>
</dbReference>
<dbReference type="Pfam" id="PF00394">
    <property type="entry name" value="Cu-oxidase"/>
    <property type="match status" value="1"/>
</dbReference>
<dbReference type="Gene3D" id="2.60.40.420">
    <property type="entry name" value="Cupredoxins - blue copper proteins"/>
    <property type="match status" value="2"/>
</dbReference>
<dbReference type="Proteomes" id="UP001296104">
    <property type="component" value="Unassembled WGS sequence"/>
</dbReference>
<protein>
    <submittedName>
        <fullName evidence="8">Laccase-2, partial</fullName>
    </submittedName>
</protein>
<dbReference type="GO" id="GO:0016491">
    <property type="term" value="F:oxidoreductase activity"/>
    <property type="evidence" value="ECO:0007669"/>
    <property type="project" value="UniProtKB-KW"/>
</dbReference>
<evidence type="ECO:0000313" key="8">
    <source>
        <dbReference type="EMBL" id="CAK4033458.1"/>
    </source>
</evidence>
<dbReference type="InterPro" id="IPR045087">
    <property type="entry name" value="Cu-oxidase_fam"/>
</dbReference>
<dbReference type="AlphaFoldDB" id="A0AAI9EEJ9"/>
<dbReference type="InterPro" id="IPR008972">
    <property type="entry name" value="Cupredoxin"/>
</dbReference>
<feature type="transmembrane region" description="Helical" evidence="5">
    <location>
        <begin position="7"/>
        <end position="27"/>
    </location>
</feature>
<dbReference type="CDD" id="cd04205">
    <property type="entry name" value="CuRO_2_LCC_like"/>
    <property type="match status" value="1"/>
</dbReference>
<keyword evidence="5" id="KW-0812">Transmembrane</keyword>
<evidence type="ECO:0000259" key="7">
    <source>
        <dbReference type="Pfam" id="PF07732"/>
    </source>
</evidence>
<accession>A0AAI9EEJ9</accession>
<keyword evidence="5" id="KW-1133">Transmembrane helix</keyword>